<organism evidence="3 4">
    <name type="scientific">Allacma fusca</name>
    <dbReference type="NCBI Taxonomy" id="39272"/>
    <lineage>
        <taxon>Eukaryota</taxon>
        <taxon>Metazoa</taxon>
        <taxon>Ecdysozoa</taxon>
        <taxon>Arthropoda</taxon>
        <taxon>Hexapoda</taxon>
        <taxon>Collembola</taxon>
        <taxon>Symphypleona</taxon>
        <taxon>Sminthuridae</taxon>
        <taxon>Allacma</taxon>
    </lineage>
</organism>
<dbReference type="EMBL" id="CAJVCH010141700">
    <property type="protein sequence ID" value="CAG7726919.1"/>
    <property type="molecule type" value="Genomic_DNA"/>
</dbReference>
<feature type="signal peptide" evidence="2">
    <location>
        <begin position="1"/>
        <end position="21"/>
    </location>
</feature>
<name>A0A8J2P107_9HEXA</name>
<feature type="chain" id="PRO_5035225807" evidence="2">
    <location>
        <begin position="22"/>
        <end position="250"/>
    </location>
</feature>
<keyword evidence="4" id="KW-1185">Reference proteome</keyword>
<accession>A0A8J2P107</accession>
<dbReference type="Proteomes" id="UP000708208">
    <property type="component" value="Unassembled WGS sequence"/>
</dbReference>
<evidence type="ECO:0000256" key="1">
    <source>
        <dbReference type="SAM" id="MobiDB-lite"/>
    </source>
</evidence>
<proteinExistence type="predicted"/>
<evidence type="ECO:0000313" key="4">
    <source>
        <dbReference type="Proteomes" id="UP000708208"/>
    </source>
</evidence>
<feature type="compositionally biased region" description="Polar residues" evidence="1">
    <location>
        <begin position="111"/>
        <end position="127"/>
    </location>
</feature>
<gene>
    <name evidence="3" type="ORF">AFUS01_LOCUS15795</name>
</gene>
<keyword evidence="2" id="KW-0732">Signal</keyword>
<evidence type="ECO:0000313" key="3">
    <source>
        <dbReference type="EMBL" id="CAG7726919.1"/>
    </source>
</evidence>
<reference evidence="3" key="1">
    <citation type="submission" date="2021-06" db="EMBL/GenBank/DDBJ databases">
        <authorList>
            <person name="Hodson N. C."/>
            <person name="Mongue J. A."/>
            <person name="Jaron S. K."/>
        </authorList>
    </citation>
    <scope>NUCLEOTIDE SEQUENCE</scope>
</reference>
<evidence type="ECO:0000256" key="2">
    <source>
        <dbReference type="SAM" id="SignalP"/>
    </source>
</evidence>
<dbReference type="AlphaFoldDB" id="A0A8J2P107"/>
<protein>
    <submittedName>
        <fullName evidence="3">Uncharacterized protein</fullName>
    </submittedName>
</protein>
<feature type="region of interest" description="Disordered" evidence="1">
    <location>
        <begin position="108"/>
        <end position="127"/>
    </location>
</feature>
<sequence>MAIIIWILNLLLLTIVDDAMCVDESPGIFTTYGLGSEDKDSSSILQSISYTSGPENGNVQFHGIAAGTSVGGFPLSNLGFNTFDVLGSNFAQNQPSQDNFGVQTRPFPYNTPANNEPDNSGHQAQNNFGVQTRPFPYNTPVNNDPANFGHQAQNNFGFYPYPLLSSNGGNAPNPNALDTGSNIAPPKFFQAQPPNNVGIFGPSGFVQSGSFSGFPFVFGGSPNVNSNPGFNPQPSFGFNPFSFVSNFFNG</sequence>
<comment type="caution">
    <text evidence="3">The sequence shown here is derived from an EMBL/GenBank/DDBJ whole genome shotgun (WGS) entry which is preliminary data.</text>
</comment>